<evidence type="ECO:0000259" key="12">
    <source>
        <dbReference type="Pfam" id="PF23598"/>
    </source>
</evidence>
<dbReference type="InterPro" id="IPR036388">
    <property type="entry name" value="WH-like_DNA-bd_sf"/>
</dbReference>
<evidence type="ECO:0000259" key="11">
    <source>
        <dbReference type="Pfam" id="PF23559"/>
    </source>
</evidence>
<keyword evidence="4" id="KW-0547">Nucleotide-binding</keyword>
<dbReference type="InterPro" id="IPR056789">
    <property type="entry name" value="LRR_R13L1-DRL21"/>
</dbReference>
<dbReference type="PRINTS" id="PR00364">
    <property type="entry name" value="DISEASERSIST"/>
</dbReference>
<evidence type="ECO:0000256" key="4">
    <source>
        <dbReference type="ARBA" id="ARBA00022741"/>
    </source>
</evidence>
<dbReference type="PROSITE" id="PS51257">
    <property type="entry name" value="PROKAR_LIPOPROTEIN"/>
    <property type="match status" value="1"/>
</dbReference>
<dbReference type="SUPFAM" id="SSF52540">
    <property type="entry name" value="P-loop containing nucleoside triphosphate hydrolases"/>
    <property type="match status" value="1"/>
</dbReference>
<evidence type="ECO:0000259" key="10">
    <source>
        <dbReference type="Pfam" id="PF18052"/>
    </source>
</evidence>
<comment type="similarity">
    <text evidence="1">Belongs to the disease resistance NB-LRR family.</text>
</comment>
<name>A0ABC9B3W2_9POAL</name>
<keyword evidence="5" id="KW-0611">Plant defense</keyword>
<dbReference type="InterPro" id="IPR032675">
    <property type="entry name" value="LRR_dom_sf"/>
</dbReference>
<keyword evidence="15" id="KW-1185">Reference proteome</keyword>
<protein>
    <submittedName>
        <fullName evidence="14">Uncharacterized protein</fullName>
    </submittedName>
</protein>
<feature type="domain" description="R13L1/DRL21-like LRR repeat region" evidence="13">
    <location>
        <begin position="988"/>
        <end position="1101"/>
    </location>
</feature>
<dbReference type="InterPro" id="IPR002182">
    <property type="entry name" value="NB-ARC"/>
</dbReference>
<dbReference type="GO" id="GO:0005524">
    <property type="term" value="F:ATP binding"/>
    <property type="evidence" value="ECO:0007669"/>
    <property type="project" value="UniProtKB-KW"/>
</dbReference>
<dbReference type="SMART" id="SM00367">
    <property type="entry name" value="LRR_CC"/>
    <property type="match status" value="3"/>
</dbReference>
<reference evidence="14 15" key="2">
    <citation type="submission" date="2024-10" db="EMBL/GenBank/DDBJ databases">
        <authorList>
            <person name="Ryan C."/>
        </authorList>
    </citation>
    <scope>NUCLEOTIDE SEQUENCE [LARGE SCALE GENOMIC DNA]</scope>
</reference>
<dbReference type="GO" id="GO:0006952">
    <property type="term" value="P:defense response"/>
    <property type="evidence" value="ECO:0007669"/>
    <property type="project" value="UniProtKB-KW"/>
</dbReference>
<dbReference type="SUPFAM" id="SSF52047">
    <property type="entry name" value="RNI-like"/>
    <property type="match status" value="1"/>
</dbReference>
<feature type="domain" description="Disease resistance N-terminal" evidence="10">
    <location>
        <begin position="69"/>
        <end position="150"/>
    </location>
</feature>
<keyword evidence="2" id="KW-0433">Leucine-rich repeat</keyword>
<keyword evidence="7 8" id="KW-0175">Coiled coil</keyword>
<dbReference type="Gene3D" id="1.20.5.4130">
    <property type="match status" value="1"/>
</dbReference>
<dbReference type="InterPro" id="IPR042197">
    <property type="entry name" value="Apaf_helical"/>
</dbReference>
<evidence type="ECO:0000259" key="9">
    <source>
        <dbReference type="Pfam" id="PF00931"/>
    </source>
</evidence>
<dbReference type="InterPro" id="IPR041118">
    <property type="entry name" value="Rx_N"/>
</dbReference>
<dbReference type="SUPFAM" id="SSF52058">
    <property type="entry name" value="L domain-like"/>
    <property type="match status" value="2"/>
</dbReference>
<dbReference type="Pfam" id="PF18052">
    <property type="entry name" value="Rx_N"/>
    <property type="match status" value="1"/>
</dbReference>
<keyword evidence="6" id="KW-0067">ATP-binding</keyword>
<feature type="domain" description="NB-ARC" evidence="9">
    <location>
        <begin position="226"/>
        <end position="392"/>
    </location>
</feature>
<evidence type="ECO:0000256" key="2">
    <source>
        <dbReference type="ARBA" id="ARBA00022614"/>
    </source>
</evidence>
<dbReference type="Pfam" id="PF23598">
    <property type="entry name" value="LRR_14"/>
    <property type="match status" value="1"/>
</dbReference>
<dbReference type="Gene3D" id="3.80.10.10">
    <property type="entry name" value="Ribonuclease Inhibitor"/>
    <property type="match status" value="3"/>
</dbReference>
<accession>A0ABC9B3W2</accession>
<evidence type="ECO:0000256" key="8">
    <source>
        <dbReference type="SAM" id="Coils"/>
    </source>
</evidence>
<evidence type="ECO:0000256" key="3">
    <source>
        <dbReference type="ARBA" id="ARBA00022737"/>
    </source>
</evidence>
<organism evidence="14 15">
    <name type="scientific">Urochloa decumbens</name>
    <dbReference type="NCBI Taxonomy" id="240449"/>
    <lineage>
        <taxon>Eukaryota</taxon>
        <taxon>Viridiplantae</taxon>
        <taxon>Streptophyta</taxon>
        <taxon>Embryophyta</taxon>
        <taxon>Tracheophyta</taxon>
        <taxon>Spermatophyta</taxon>
        <taxon>Magnoliopsida</taxon>
        <taxon>Liliopsida</taxon>
        <taxon>Poales</taxon>
        <taxon>Poaceae</taxon>
        <taxon>PACMAD clade</taxon>
        <taxon>Panicoideae</taxon>
        <taxon>Panicodae</taxon>
        <taxon>Paniceae</taxon>
        <taxon>Melinidinae</taxon>
        <taxon>Urochloa</taxon>
    </lineage>
</organism>
<keyword evidence="3" id="KW-0677">Repeat</keyword>
<evidence type="ECO:0000256" key="5">
    <source>
        <dbReference type="ARBA" id="ARBA00022821"/>
    </source>
</evidence>
<sequence>MQPRACLAQALVGGSCGAHIVAGHAGALPEGLCRSKLAAGPLHTQFYTPTVFSALAMAEALAGLLTSAVVGIAKDKLASAIAEQANLLWNFGDDLEDMHSMLESISAAMQDAERRSGKDKLVQLWLKRLKNAALDISDLVEDYQDTSDRLTAKKPGVISCLPVARKKIVVANRMKSMREGLRKINKDFRDFNFSVGSTSTLVEQHDDIRETSSQLPEKPIIGRNGEKQEIINILSAGTNNDETVIIAIHGLGGMGKSTLAQQVYNDAQFKNYEHRIWVYVSRDFSLKKIGNSIISLIQTGGQQNKHTLEEINKCLDNLLHGKKVLIVLDDLWEEKDTELGKLRSMLQVGKKGTTVDVIVTTRKEDIASKVSTCKPYKLQPLKDYTCWEIIKRHSRFEDQHNQERLGQIGLDIAKKCGGVPLAAQALGYMLQSKDQYGWTEINNSDIWNESSEDNGGVLPSLKLSYERMHPQLRICFSYCAIFPKGHNTTEDDLIHQWIALGFIKPSKGKEYIRQLLGMSFLQVSKLPKTSGDHMAQYTMHDLVHDLATLIMDDQLIISYVASKSSNAHRQKYGRYALVSRYDQATKLSNILPSKVRALHFSDSGKLDLHCGAFSFTKCLHILDFSGCSSILLPGSIGQLKQLMYLAAPRMQNEDLPDCITDLPKLQYLNLNGSSYITGLPESIGKLGLMRYLGLSGCSAISKLPESFGDLKCTMHLDMSGCSRIRELPISIGNLTNLQHLDLSECSSVKVIPESLCDLTRLQYLNLSSCRYIARLPEGIGCLVDLEYLNMSWCSGVRELPESFKRLCNLLYLNLSGCHIEKGLVEALHGLAALQYLDMSGPLWSHKLERKDGLPFSMRNLTNLKCLNLSSSVSQLFDERIDFIGTLMNLEYLDLSFNIGLKYLPESISNLKRLHTLNLKCCKQLKCLPESIGGATGLKSVLLDECSQELMDQASSLLHYSLTLPIFKVRADDACAHSNLHLLEGENVDALHIVALENVRLLDEAQRLKLLTKQNLLTLKLVWTWDADRHLEDENLLGQLVPPMSLKDLSLKGYSSMSFPSWLMDISHHLRNLTSIELNDLLECSNLPPFGRLPYLQTLRLWDLPRVTKLDRGICGGKGAFPRLANFKVGCMEGLKEWNTTYSDEDGVEDFMFPMLDILYVYDCPRLSLKPCPPKCRQWTIEDSDQVISSLEKVQTSIHRCNSTPPTTTRLTIEHSQCHSFRLFHHFPALQELTFSNCEELTNLPEGIQQLTSLESLELRWCDSISALPEWLSDISSLKRLVIMGYTRFKSLPSCIQKLPNLEQLVIHANQELKHWCESEENKDKLAHINVICK</sequence>
<dbReference type="EMBL" id="OZ075134">
    <property type="protein sequence ID" value="CAL4990932.1"/>
    <property type="molecule type" value="Genomic_DNA"/>
</dbReference>
<evidence type="ECO:0000313" key="15">
    <source>
        <dbReference type="Proteomes" id="UP001497457"/>
    </source>
</evidence>
<dbReference type="PANTHER" id="PTHR36766">
    <property type="entry name" value="PLANT BROAD-SPECTRUM MILDEW RESISTANCE PROTEIN RPW8"/>
    <property type="match status" value="1"/>
</dbReference>
<evidence type="ECO:0000256" key="6">
    <source>
        <dbReference type="ARBA" id="ARBA00022840"/>
    </source>
</evidence>
<feature type="coiled-coil region" evidence="8">
    <location>
        <begin position="95"/>
        <end position="146"/>
    </location>
</feature>
<feature type="domain" description="Disease resistance protein winged helix" evidence="11">
    <location>
        <begin position="481"/>
        <end position="547"/>
    </location>
</feature>
<dbReference type="Pfam" id="PF25019">
    <property type="entry name" value="LRR_R13L1-DRL21"/>
    <property type="match status" value="1"/>
</dbReference>
<evidence type="ECO:0000259" key="13">
    <source>
        <dbReference type="Pfam" id="PF25019"/>
    </source>
</evidence>
<dbReference type="InterPro" id="IPR006553">
    <property type="entry name" value="Leu-rich_rpt_Cys-con_subtyp"/>
</dbReference>
<dbReference type="Proteomes" id="UP001497457">
    <property type="component" value="Chromosome 24b"/>
</dbReference>
<dbReference type="PANTHER" id="PTHR36766:SF65">
    <property type="entry name" value="AAA+ ATPASE DOMAIN-CONTAINING PROTEIN"/>
    <property type="match status" value="1"/>
</dbReference>
<dbReference type="Gene3D" id="3.40.50.300">
    <property type="entry name" value="P-loop containing nucleotide triphosphate hydrolases"/>
    <property type="match status" value="1"/>
</dbReference>
<gene>
    <name evidence="14" type="ORF">URODEC1_LOCUS60432</name>
</gene>
<dbReference type="Gene3D" id="1.10.8.430">
    <property type="entry name" value="Helical domain of apoptotic protease-activating factors"/>
    <property type="match status" value="1"/>
</dbReference>
<dbReference type="Pfam" id="PF23559">
    <property type="entry name" value="WHD_DRP"/>
    <property type="match status" value="1"/>
</dbReference>
<proteinExistence type="inferred from homology"/>
<dbReference type="GO" id="GO:0051707">
    <property type="term" value="P:response to other organism"/>
    <property type="evidence" value="ECO:0007669"/>
    <property type="project" value="UniProtKB-ARBA"/>
</dbReference>
<reference evidence="15" key="1">
    <citation type="submission" date="2024-06" db="EMBL/GenBank/DDBJ databases">
        <authorList>
            <person name="Ryan C."/>
        </authorList>
    </citation>
    <scope>NUCLEOTIDE SEQUENCE [LARGE SCALE GENOMIC DNA]</scope>
</reference>
<dbReference type="Gene3D" id="1.10.10.10">
    <property type="entry name" value="Winged helix-like DNA-binding domain superfamily/Winged helix DNA-binding domain"/>
    <property type="match status" value="1"/>
</dbReference>
<evidence type="ECO:0000256" key="1">
    <source>
        <dbReference type="ARBA" id="ARBA00008894"/>
    </source>
</evidence>
<dbReference type="InterPro" id="IPR027417">
    <property type="entry name" value="P-loop_NTPase"/>
</dbReference>
<feature type="domain" description="Disease resistance R13L4/SHOC-2-like LRR" evidence="12">
    <location>
        <begin position="658"/>
        <end position="747"/>
    </location>
</feature>
<evidence type="ECO:0000313" key="14">
    <source>
        <dbReference type="EMBL" id="CAL4990932.1"/>
    </source>
</evidence>
<dbReference type="InterPro" id="IPR055414">
    <property type="entry name" value="LRR_R13L4/SHOC2-like"/>
</dbReference>
<dbReference type="Pfam" id="PF00931">
    <property type="entry name" value="NB-ARC"/>
    <property type="match status" value="1"/>
</dbReference>
<evidence type="ECO:0000256" key="7">
    <source>
        <dbReference type="ARBA" id="ARBA00023054"/>
    </source>
</evidence>
<dbReference type="InterPro" id="IPR058922">
    <property type="entry name" value="WHD_DRP"/>
</dbReference>